<dbReference type="Gene3D" id="3.90.226.10">
    <property type="entry name" value="2-enoyl-CoA Hydratase, Chain A, domain 1"/>
    <property type="match status" value="1"/>
</dbReference>
<feature type="domain" description="Tail specific protease" evidence="3">
    <location>
        <begin position="414"/>
        <end position="610"/>
    </location>
</feature>
<keyword evidence="2" id="KW-0732">Signal</keyword>
<dbReference type="Proteomes" id="UP000258309">
    <property type="component" value="Unassembled WGS sequence"/>
</dbReference>
<dbReference type="InterPro" id="IPR005151">
    <property type="entry name" value="Tail-specific_protease"/>
</dbReference>
<sequence length="802" mass="86680">MFSSMSLLALASLTALAKADCAADNCLRALRATQIPGRLQSAQAFCATYTTATSTGEAGLPTYVASNCNGNVASRVSSACSCIALATTTSISVTTTTATPTTLEACGKISSLSVQAASTPTPTVDAALAYECLNSVPLNKTAAIALVDSMVPYVEFQSDLAYLKAPPATYFYPPYDVLGTLATIRANLVADKYANEYAFQVDLYQVYAPAHDGHFVVYPDLLSAALEWGRQLPIVSVSLDGKETPKIYAYEDIVASPSTASPITKINGEDAVTYVSNFAYTAAYNQDADAAYNSMFFEKAFVAGGTGTGYFSINGRVRYIYPGPNTSFVFENGTSYTLNNIAHVKTSFAGVTDGPSFYTKFCTGQADSSAASEIATADVSAAANALPGYPDPIIITGDGIVSGYYLTNPGFEDVAVLALLAMENEDPAEFQSVVQNFIAGAKADGKKKIIVDLQANGGGYILQGYDLFRQFFPQITQRDYTRFRENEAFNALAEVSEATIPADYDPNTASDVIISFYENWWNYKFDYNLTEQPFTSFDAKFAPQIHQGDPFTSLVRWNLNDPLTTVNETFGMGIEITGYGTRANFTQPFETEDIVLLYDGVCASTCIIFSEFMIHDAGVKSVAMGGRPQPGKIQGMGGVKGGQSFAWSDFYSEAQFAIQEGTITDEQIAILSNLTLLPIERSTASSINLRDIILPDEVFEAIPAQFVAEESDCRLYWTPDMITDVTKVWEATASAAFDGKACAFGGISKTAKRSELSGSAKAKRNVEAKRVAEQRRQKNRRMQKRQVAKKDIGGKYGRRVIE</sequence>
<evidence type="ECO:0000259" key="4">
    <source>
        <dbReference type="Pfam" id="PF23658"/>
    </source>
</evidence>
<keyword evidence="6" id="KW-1185">Reference proteome</keyword>
<dbReference type="SUPFAM" id="SSF52096">
    <property type="entry name" value="ClpP/crotonase"/>
    <property type="match status" value="1"/>
</dbReference>
<dbReference type="PANTHER" id="PTHR37049:SF4">
    <property type="entry name" value="RHODANESE DOMAIN-CONTAINING PROTEIN"/>
    <property type="match status" value="1"/>
</dbReference>
<dbReference type="EMBL" id="NCSJ02000013">
    <property type="protein sequence ID" value="RFU35040.1"/>
    <property type="molecule type" value="Genomic_DNA"/>
</dbReference>
<dbReference type="GO" id="GO:0006508">
    <property type="term" value="P:proteolysis"/>
    <property type="evidence" value="ECO:0007669"/>
    <property type="project" value="InterPro"/>
</dbReference>
<feature type="compositionally biased region" description="Basic and acidic residues" evidence="1">
    <location>
        <begin position="788"/>
        <end position="802"/>
    </location>
</feature>
<feature type="non-terminal residue" evidence="5">
    <location>
        <position position="802"/>
    </location>
</feature>
<evidence type="ECO:0000313" key="6">
    <source>
        <dbReference type="Proteomes" id="UP000258309"/>
    </source>
</evidence>
<name>A0A3E2HNU1_SCYLI</name>
<evidence type="ECO:0000256" key="1">
    <source>
        <dbReference type="SAM" id="MobiDB-lite"/>
    </source>
</evidence>
<accession>A0A3E2HNU1</accession>
<protein>
    <submittedName>
        <fullName evidence="5">Uncharacterized protein</fullName>
    </submittedName>
</protein>
<feature type="chain" id="PRO_5017687416" evidence="2">
    <location>
        <begin position="20"/>
        <end position="802"/>
    </location>
</feature>
<evidence type="ECO:0000256" key="2">
    <source>
        <dbReference type="SAM" id="SignalP"/>
    </source>
</evidence>
<dbReference type="InterPro" id="IPR029045">
    <property type="entry name" value="ClpP/crotonase-like_dom_sf"/>
</dbReference>
<dbReference type="Pfam" id="PF23658">
    <property type="entry name" value="PDZ_CPAF_rel"/>
    <property type="match status" value="1"/>
</dbReference>
<proteinExistence type="predicted"/>
<dbReference type="GO" id="GO:0008236">
    <property type="term" value="F:serine-type peptidase activity"/>
    <property type="evidence" value="ECO:0007669"/>
    <property type="project" value="InterPro"/>
</dbReference>
<gene>
    <name evidence="5" type="ORF">B7463_g1302</name>
</gene>
<dbReference type="OrthoDB" id="27214at2759"/>
<feature type="signal peptide" evidence="2">
    <location>
        <begin position="1"/>
        <end position="19"/>
    </location>
</feature>
<feature type="compositionally biased region" description="Basic and acidic residues" evidence="1">
    <location>
        <begin position="764"/>
        <end position="776"/>
    </location>
</feature>
<dbReference type="STRING" id="5539.A0A3E2HNU1"/>
<dbReference type="InterPro" id="IPR052766">
    <property type="entry name" value="S41A_metabolite_peptidase"/>
</dbReference>
<feature type="region of interest" description="Disordered" evidence="1">
    <location>
        <begin position="758"/>
        <end position="802"/>
    </location>
</feature>
<organism evidence="5 6">
    <name type="scientific">Scytalidium lignicola</name>
    <name type="common">Hyphomycete</name>
    <dbReference type="NCBI Taxonomy" id="5539"/>
    <lineage>
        <taxon>Eukaryota</taxon>
        <taxon>Fungi</taxon>
        <taxon>Dikarya</taxon>
        <taxon>Ascomycota</taxon>
        <taxon>Pezizomycotina</taxon>
        <taxon>Leotiomycetes</taxon>
        <taxon>Leotiomycetes incertae sedis</taxon>
        <taxon>Scytalidium</taxon>
    </lineage>
</organism>
<feature type="compositionally biased region" description="Basic residues" evidence="1">
    <location>
        <begin position="777"/>
        <end position="787"/>
    </location>
</feature>
<feature type="non-terminal residue" evidence="5">
    <location>
        <position position="1"/>
    </location>
</feature>
<reference evidence="5 6" key="1">
    <citation type="submission" date="2018-05" db="EMBL/GenBank/DDBJ databases">
        <title>Draft genome sequence of Scytalidium lignicola DSM 105466, a ubiquitous saprotrophic fungus.</title>
        <authorList>
            <person name="Buettner E."/>
            <person name="Gebauer A.M."/>
            <person name="Hofrichter M."/>
            <person name="Liers C."/>
            <person name="Kellner H."/>
        </authorList>
    </citation>
    <scope>NUCLEOTIDE SEQUENCE [LARGE SCALE GENOMIC DNA]</scope>
    <source>
        <strain evidence="5 6">DSM 105466</strain>
    </source>
</reference>
<feature type="domain" description="CPAF-like PDZ" evidence="4">
    <location>
        <begin position="228"/>
        <end position="348"/>
    </location>
</feature>
<comment type="caution">
    <text evidence="5">The sequence shown here is derived from an EMBL/GenBank/DDBJ whole genome shotgun (WGS) entry which is preliminary data.</text>
</comment>
<evidence type="ECO:0000259" key="3">
    <source>
        <dbReference type="Pfam" id="PF03572"/>
    </source>
</evidence>
<dbReference type="Pfam" id="PF03572">
    <property type="entry name" value="Peptidase_S41"/>
    <property type="match status" value="1"/>
</dbReference>
<dbReference type="AlphaFoldDB" id="A0A3E2HNU1"/>
<dbReference type="PANTHER" id="PTHR37049">
    <property type="entry name" value="PEPTIDASE S41 FAMILY PROTEIN"/>
    <property type="match status" value="1"/>
</dbReference>
<evidence type="ECO:0000313" key="5">
    <source>
        <dbReference type="EMBL" id="RFU35040.1"/>
    </source>
</evidence>
<dbReference type="InterPro" id="IPR056186">
    <property type="entry name" value="PDZ_CPAF-rel"/>
</dbReference>
<dbReference type="OMA" id="AQDMVML"/>